<feature type="non-terminal residue" evidence="1">
    <location>
        <position position="42"/>
    </location>
</feature>
<protein>
    <submittedName>
        <fullName evidence="1">Uncharacterized protein</fullName>
    </submittedName>
</protein>
<dbReference type="EMBL" id="UINC01069106">
    <property type="protein sequence ID" value="SVC02227.1"/>
    <property type="molecule type" value="Genomic_DNA"/>
</dbReference>
<sequence>MMKVNDFLKYTITLNIEYENYFSLIYDTKYLLEARLGPDRQF</sequence>
<evidence type="ECO:0000313" key="1">
    <source>
        <dbReference type="EMBL" id="SVC02227.1"/>
    </source>
</evidence>
<dbReference type="AlphaFoldDB" id="A0A382ISQ2"/>
<gene>
    <name evidence="1" type="ORF">METZ01_LOCUS255081</name>
</gene>
<accession>A0A382ISQ2</accession>
<reference evidence="1" key="1">
    <citation type="submission" date="2018-05" db="EMBL/GenBank/DDBJ databases">
        <authorList>
            <person name="Lanie J.A."/>
            <person name="Ng W.-L."/>
            <person name="Kazmierczak K.M."/>
            <person name="Andrzejewski T.M."/>
            <person name="Davidsen T.M."/>
            <person name="Wayne K.J."/>
            <person name="Tettelin H."/>
            <person name="Glass J.I."/>
            <person name="Rusch D."/>
            <person name="Podicherti R."/>
            <person name="Tsui H.-C.T."/>
            <person name="Winkler M.E."/>
        </authorList>
    </citation>
    <scope>NUCLEOTIDE SEQUENCE</scope>
</reference>
<name>A0A382ISQ2_9ZZZZ</name>
<organism evidence="1">
    <name type="scientific">marine metagenome</name>
    <dbReference type="NCBI Taxonomy" id="408172"/>
    <lineage>
        <taxon>unclassified sequences</taxon>
        <taxon>metagenomes</taxon>
        <taxon>ecological metagenomes</taxon>
    </lineage>
</organism>
<proteinExistence type="predicted"/>